<proteinExistence type="predicted"/>
<dbReference type="Proteomes" id="UP000060787">
    <property type="component" value="Chromosome"/>
</dbReference>
<feature type="region of interest" description="Disordered" evidence="1">
    <location>
        <begin position="70"/>
        <end position="98"/>
    </location>
</feature>
<dbReference type="AlphaFoldDB" id="A0A0S2FDD8"/>
<sequence>MFALHRADVRCGRAHCGGLQKHNQAAPGRSPRLRRRGPSGRLGAGKKSGALTSAALYLSPSEIALQRWNIDGPGLHDNHANRLTSRSPHPRPRSSPNR</sequence>
<accession>A0A0S2FDD8</accession>
<protein>
    <submittedName>
        <fullName evidence="2">Uncharacterized protein</fullName>
    </submittedName>
</protein>
<keyword evidence="3" id="KW-1185">Reference proteome</keyword>
<evidence type="ECO:0000313" key="3">
    <source>
        <dbReference type="Proteomes" id="UP000060787"/>
    </source>
</evidence>
<dbReference type="KEGG" id="lab:LA76x_3452"/>
<name>A0A0S2FDD8_LYSAN</name>
<reference evidence="2 3" key="1">
    <citation type="journal article" date="2015" name="BMC Genomics">
        <title>Comparative genomics and metabolic profiling of the genus Lysobacter.</title>
        <authorList>
            <person name="de Bruijn I."/>
            <person name="Cheng X."/>
            <person name="de Jager V."/>
            <person name="Exposito R.G."/>
            <person name="Watrous J."/>
            <person name="Patel N."/>
            <person name="Postma J."/>
            <person name="Dorrestein P.C."/>
            <person name="Kobayashi D."/>
            <person name="Raaijmakers J.M."/>
        </authorList>
    </citation>
    <scope>NUCLEOTIDE SEQUENCE [LARGE SCALE GENOMIC DNA]</scope>
    <source>
        <strain evidence="2 3">76</strain>
    </source>
</reference>
<gene>
    <name evidence="2" type="ORF">LA76x_3452</name>
</gene>
<evidence type="ECO:0000313" key="2">
    <source>
        <dbReference type="EMBL" id="ALN81575.1"/>
    </source>
</evidence>
<dbReference type="EMBL" id="CP011129">
    <property type="protein sequence ID" value="ALN81575.1"/>
    <property type="molecule type" value="Genomic_DNA"/>
</dbReference>
<feature type="region of interest" description="Disordered" evidence="1">
    <location>
        <begin position="18"/>
        <end position="48"/>
    </location>
</feature>
<dbReference type="PATRIC" id="fig|84531.8.peg.3467"/>
<evidence type="ECO:0000256" key="1">
    <source>
        <dbReference type="SAM" id="MobiDB-lite"/>
    </source>
</evidence>
<organism evidence="2 3">
    <name type="scientific">Lysobacter antibioticus</name>
    <dbReference type="NCBI Taxonomy" id="84531"/>
    <lineage>
        <taxon>Bacteria</taxon>
        <taxon>Pseudomonadati</taxon>
        <taxon>Pseudomonadota</taxon>
        <taxon>Gammaproteobacteria</taxon>
        <taxon>Lysobacterales</taxon>
        <taxon>Lysobacteraceae</taxon>
        <taxon>Lysobacter</taxon>
    </lineage>
</organism>